<dbReference type="SUPFAM" id="SSF48179">
    <property type="entry name" value="6-phosphogluconate dehydrogenase C-terminal domain-like"/>
    <property type="match status" value="1"/>
</dbReference>
<dbReference type="InterPro" id="IPR036291">
    <property type="entry name" value="NAD(P)-bd_dom_sf"/>
</dbReference>
<evidence type="ECO:0000313" key="1">
    <source>
        <dbReference type="EMBL" id="PWB84944.1"/>
    </source>
</evidence>
<proteinExistence type="predicted"/>
<name>A0A2U1S5Y5_9EURY</name>
<dbReference type="InterPro" id="IPR008927">
    <property type="entry name" value="6-PGluconate_DH-like_C_sf"/>
</dbReference>
<protein>
    <submittedName>
        <fullName evidence="1">Uncharacterized protein</fullName>
    </submittedName>
</protein>
<reference evidence="1 2" key="1">
    <citation type="submission" date="2017-03" db="EMBL/GenBank/DDBJ databases">
        <title>Genome sequence of Methanobrevibacter wosei.</title>
        <authorList>
            <person name="Poehlein A."/>
            <person name="Seedorf H."/>
            <person name="Daniel R."/>
        </authorList>
    </citation>
    <scope>NUCLEOTIDE SEQUENCE [LARGE SCALE GENOMIC DNA]</scope>
    <source>
        <strain evidence="1 2">DSM 11979</strain>
    </source>
</reference>
<accession>A0A2U1S5Y5</accession>
<comment type="caution">
    <text evidence="1">The sequence shown here is derived from an EMBL/GenBank/DDBJ whole genome shotgun (WGS) entry which is preliminary data.</text>
</comment>
<dbReference type="Gene3D" id="1.10.1040.10">
    <property type="entry name" value="N-(1-d-carboxylethyl)-l-norvaline Dehydrogenase, domain 2"/>
    <property type="match status" value="1"/>
</dbReference>
<organism evidence="1 2">
    <name type="scientific">Methanobrevibacter woesei</name>
    <dbReference type="NCBI Taxonomy" id="190976"/>
    <lineage>
        <taxon>Archaea</taxon>
        <taxon>Methanobacteriati</taxon>
        <taxon>Methanobacteriota</taxon>
        <taxon>Methanomada group</taxon>
        <taxon>Methanobacteria</taxon>
        <taxon>Methanobacteriales</taxon>
        <taxon>Methanobacteriaceae</taxon>
        <taxon>Methanobrevibacter</taxon>
    </lineage>
</organism>
<dbReference type="OrthoDB" id="69350at2157"/>
<dbReference type="Gene3D" id="3.40.50.720">
    <property type="entry name" value="NAD(P)-binding Rossmann-like Domain"/>
    <property type="match status" value="1"/>
</dbReference>
<keyword evidence="2" id="KW-1185">Reference proteome</keyword>
<sequence length="243" mass="27326">MIIGFIGFGRVSENLTILFRNEKIISSDYGRSKQSINRMKKANVEILDDFNQVAIESDLLISANSPSQALEVASEYGSKTKGIFLDLNNISPETSEEINKTVDNFVDGAIIGKVESSPMIYLSGEKADQLVFLNSYLPVKIISDKIGDASRLKLLRSIYTKTVSTTLIETMEIAKEFNLEKEVLETIAYSEGDAFINSALSRIKNTKNSSSRKEEELEEIISYFKDFNDLTMTRATYKKLKRI</sequence>
<dbReference type="EMBL" id="MZGU01000006">
    <property type="protein sequence ID" value="PWB84944.1"/>
    <property type="molecule type" value="Genomic_DNA"/>
</dbReference>
<gene>
    <name evidence="1" type="ORF">MBBWO_12550</name>
</gene>
<dbReference type="Proteomes" id="UP000245577">
    <property type="component" value="Unassembled WGS sequence"/>
</dbReference>
<dbReference type="AlphaFoldDB" id="A0A2U1S5Y5"/>
<dbReference type="SUPFAM" id="SSF51735">
    <property type="entry name" value="NAD(P)-binding Rossmann-fold domains"/>
    <property type="match status" value="1"/>
</dbReference>
<dbReference type="InterPro" id="IPR013328">
    <property type="entry name" value="6PGD_dom2"/>
</dbReference>
<evidence type="ECO:0000313" key="2">
    <source>
        <dbReference type="Proteomes" id="UP000245577"/>
    </source>
</evidence>
<dbReference type="RefSeq" id="WP_116670044.1">
    <property type="nucleotide sequence ID" value="NZ_MZGU01000006.1"/>
</dbReference>